<dbReference type="OrthoDB" id="7042322at2759"/>
<comment type="caution">
    <text evidence="2">The sequence shown here is derived from an EMBL/GenBank/DDBJ whole genome shotgun (WGS) entry which is preliminary data.</text>
</comment>
<dbReference type="InterPro" id="IPR015424">
    <property type="entry name" value="PyrdxlP-dep_Trfase"/>
</dbReference>
<accession>A0A9P8P6Y7</accession>
<dbReference type="InterPro" id="IPR004839">
    <property type="entry name" value="Aminotransferase_I/II_large"/>
</dbReference>
<dbReference type="AlphaFoldDB" id="A0A9P8P6Y7"/>
<reference evidence="2" key="1">
    <citation type="journal article" date="2021" name="Open Biol.">
        <title>Shared evolutionary footprints suggest mitochondrial oxidative damage underlies multiple complex I losses in fungi.</title>
        <authorList>
            <person name="Schikora-Tamarit M.A."/>
            <person name="Marcet-Houben M."/>
            <person name="Nosek J."/>
            <person name="Gabaldon T."/>
        </authorList>
    </citation>
    <scope>NUCLEOTIDE SEQUENCE</scope>
    <source>
        <strain evidence="2">CBS6341</strain>
    </source>
</reference>
<dbReference type="Proteomes" id="UP000769528">
    <property type="component" value="Unassembled WGS sequence"/>
</dbReference>
<dbReference type="GO" id="GO:0030170">
    <property type="term" value="F:pyridoxal phosphate binding"/>
    <property type="evidence" value="ECO:0007669"/>
    <property type="project" value="InterPro"/>
</dbReference>
<evidence type="ECO:0000313" key="3">
    <source>
        <dbReference type="Proteomes" id="UP000769528"/>
    </source>
</evidence>
<dbReference type="InterPro" id="IPR015421">
    <property type="entry name" value="PyrdxlP-dep_Trfase_major"/>
</dbReference>
<gene>
    <name evidence="2" type="ORF">WICMUC_005535</name>
</gene>
<evidence type="ECO:0000313" key="2">
    <source>
        <dbReference type="EMBL" id="KAH3666718.1"/>
    </source>
</evidence>
<dbReference type="Pfam" id="PF00155">
    <property type="entry name" value="Aminotran_1_2"/>
    <property type="match status" value="1"/>
</dbReference>
<protein>
    <recommendedName>
        <fullName evidence="1">Aminotransferase class I/classII large domain-containing protein</fullName>
    </recommendedName>
</protein>
<dbReference type="PANTHER" id="PTHR42858:SF1">
    <property type="entry name" value="LD15494P"/>
    <property type="match status" value="1"/>
</dbReference>
<dbReference type="GO" id="GO:0047536">
    <property type="term" value="F:2-aminoadipate transaminase activity"/>
    <property type="evidence" value="ECO:0007669"/>
    <property type="project" value="TreeGrafter"/>
</dbReference>
<dbReference type="InterPro" id="IPR015422">
    <property type="entry name" value="PyrdxlP-dep_Trfase_small"/>
</dbReference>
<dbReference type="PANTHER" id="PTHR42858">
    <property type="entry name" value="AMINOTRANSFERASE"/>
    <property type="match status" value="1"/>
</dbReference>
<name>A0A9P8P6Y7_9ASCO</name>
<reference evidence="2" key="2">
    <citation type="submission" date="2021-01" db="EMBL/GenBank/DDBJ databases">
        <authorList>
            <person name="Schikora-Tamarit M.A."/>
        </authorList>
    </citation>
    <scope>NUCLEOTIDE SEQUENCE</scope>
    <source>
        <strain evidence="2">CBS6341</strain>
    </source>
</reference>
<dbReference type="Gene3D" id="3.40.640.10">
    <property type="entry name" value="Type I PLP-dependent aspartate aminotransferase-like (Major domain)"/>
    <property type="match status" value="1"/>
</dbReference>
<dbReference type="CDD" id="cd00609">
    <property type="entry name" value="AAT_like"/>
    <property type="match status" value="1"/>
</dbReference>
<evidence type="ECO:0000259" key="1">
    <source>
        <dbReference type="Pfam" id="PF00155"/>
    </source>
</evidence>
<feature type="domain" description="Aminotransferase class I/classII large" evidence="1">
    <location>
        <begin position="47"/>
        <end position="424"/>
    </location>
</feature>
<proteinExistence type="predicted"/>
<keyword evidence="3" id="KW-1185">Reference proteome</keyword>
<dbReference type="EMBL" id="JAEUBF010001406">
    <property type="protein sequence ID" value="KAH3666718.1"/>
    <property type="molecule type" value="Genomic_DNA"/>
</dbReference>
<organism evidence="2 3">
    <name type="scientific">Wickerhamomyces mucosus</name>
    <dbReference type="NCBI Taxonomy" id="1378264"/>
    <lineage>
        <taxon>Eukaryota</taxon>
        <taxon>Fungi</taxon>
        <taxon>Dikarya</taxon>
        <taxon>Ascomycota</taxon>
        <taxon>Saccharomycotina</taxon>
        <taxon>Saccharomycetes</taxon>
        <taxon>Phaffomycetales</taxon>
        <taxon>Wickerhamomycetaceae</taxon>
        <taxon>Wickerhamomyces</taxon>
    </lineage>
</organism>
<sequence length="438" mass="49254">MTYNFFKGHPTDSLYPSQDIVEATTKLLLSPNSNFDEKDPRNRHPLSYGSDEGAIWVRDEIAKFSNKIYQPNAQTESDFLNLTNGSSYGVLNILLQSTLPHTNYTKQAFIITPTYFLINGTFIDAGFNGKLTAIDEKSNSIDLELLETKLKEFDSEESNDSDTSIIQNPNSQLFNVSNKKKIYKFVLYCVPTFSNPGGETYDLETRLKLIELARKYDMLIITDEVYDLLDYVQPLDEFPSKFIPKITHLDRETNKDNNSFGNSIINSTFSKFIAPGLRVGYQETINKNLAYQLSEGGANVSGGTPSQLNSMIVGELLQNGKFKTIVNRFRSVYAERARLLKSLLIKNLPKGSKFTGFEGGYFQWVTLPSEYDTDKIVKELGKEGVILAGGGHFEVTGDVRNWGKTSFRLSISSLSLDEIEKGIELVGAKIKQLYPDLE</sequence>
<dbReference type="SUPFAM" id="SSF53383">
    <property type="entry name" value="PLP-dependent transferases"/>
    <property type="match status" value="1"/>
</dbReference>
<dbReference type="FunFam" id="3.40.640.10:FF:000080">
    <property type="entry name" value="Aminotransferase, putative"/>
    <property type="match status" value="1"/>
</dbReference>
<dbReference type="Gene3D" id="3.90.1150.10">
    <property type="entry name" value="Aspartate Aminotransferase, domain 1"/>
    <property type="match status" value="1"/>
</dbReference>